<protein>
    <submittedName>
        <fullName evidence="3">Tetratricopeptide repeat protein</fullName>
    </submittedName>
</protein>
<evidence type="ECO:0000256" key="2">
    <source>
        <dbReference type="SAM" id="SignalP"/>
    </source>
</evidence>
<organism evidence="3 4">
    <name type="scientific">Massilia phyllostachyos</name>
    <dbReference type="NCBI Taxonomy" id="2898585"/>
    <lineage>
        <taxon>Bacteria</taxon>
        <taxon>Pseudomonadati</taxon>
        <taxon>Pseudomonadota</taxon>
        <taxon>Betaproteobacteria</taxon>
        <taxon>Burkholderiales</taxon>
        <taxon>Oxalobacteraceae</taxon>
        <taxon>Telluria group</taxon>
        <taxon>Massilia</taxon>
    </lineage>
</organism>
<dbReference type="SUPFAM" id="SSF48452">
    <property type="entry name" value="TPR-like"/>
    <property type="match status" value="1"/>
</dbReference>
<keyword evidence="1" id="KW-0802">TPR repeat</keyword>
<name>A0ABS8Q0U4_9BURK</name>
<proteinExistence type="predicted"/>
<dbReference type="InterPro" id="IPR019734">
    <property type="entry name" value="TPR_rpt"/>
</dbReference>
<accession>A0ABS8Q0U4</accession>
<reference evidence="3" key="1">
    <citation type="submission" date="2021-11" db="EMBL/GenBank/DDBJ databases">
        <title>The complete genome of Massilia sp sp. G4R7.</title>
        <authorList>
            <person name="Liu L."/>
            <person name="Yue J."/>
            <person name="Yuan J."/>
            <person name="Yang F."/>
            <person name="Li L."/>
        </authorList>
    </citation>
    <scope>NUCLEOTIDE SEQUENCE</scope>
    <source>
        <strain evidence="3">G4R7</strain>
    </source>
</reference>
<evidence type="ECO:0000256" key="1">
    <source>
        <dbReference type="PROSITE-ProRule" id="PRU00339"/>
    </source>
</evidence>
<gene>
    <name evidence="3" type="ORF">LQ564_03455</name>
</gene>
<evidence type="ECO:0000313" key="3">
    <source>
        <dbReference type="EMBL" id="MCD2515365.1"/>
    </source>
</evidence>
<comment type="caution">
    <text evidence="3">The sequence shown here is derived from an EMBL/GenBank/DDBJ whole genome shotgun (WGS) entry which is preliminary data.</text>
</comment>
<dbReference type="Proteomes" id="UP001179361">
    <property type="component" value="Unassembled WGS sequence"/>
</dbReference>
<feature type="signal peptide" evidence="2">
    <location>
        <begin position="1"/>
        <end position="22"/>
    </location>
</feature>
<dbReference type="SMART" id="SM00028">
    <property type="entry name" value="TPR"/>
    <property type="match status" value="3"/>
</dbReference>
<dbReference type="Gene3D" id="1.25.40.10">
    <property type="entry name" value="Tetratricopeptide repeat domain"/>
    <property type="match status" value="2"/>
</dbReference>
<sequence>MSARCYAPLLLAALAVCHSARAEPYLPASGAQVLERLPARLDPVQRELARLRADLAASPADLARATALAQRYIEQARRDGDPRYLGYAQAALAPWWNQPRTAAPAEVLVLRATLAQSTHDFGAALADLDEVLRRDGANAQAWLTRATILLVTGDYPAARASCARLLGRAPDLVLQTCLASVGSVSGQARASYRNLQRILAARPDAAVPLRAWAATLLGEMAERLGEHGAAEAHFRTAMQADPEDSYLQAAYADFLLERGRAPEVARLLAARTANDALLLRHALALQATRSPQAAQQRAVLRARFEAARRRGDTVHRREEARFALELAGDPREAVRLAKLNWAVQKEPADLRILAKAAAASGDADAARLVRDWLRRSRIEDRLLDAVPGARAA</sequence>
<keyword evidence="4" id="KW-1185">Reference proteome</keyword>
<dbReference type="Pfam" id="PF13432">
    <property type="entry name" value="TPR_16"/>
    <property type="match status" value="1"/>
</dbReference>
<evidence type="ECO:0000313" key="4">
    <source>
        <dbReference type="Proteomes" id="UP001179361"/>
    </source>
</evidence>
<dbReference type="PROSITE" id="PS50005">
    <property type="entry name" value="TPR"/>
    <property type="match status" value="1"/>
</dbReference>
<feature type="chain" id="PRO_5047449478" evidence="2">
    <location>
        <begin position="23"/>
        <end position="392"/>
    </location>
</feature>
<keyword evidence="2" id="KW-0732">Signal</keyword>
<dbReference type="InterPro" id="IPR011990">
    <property type="entry name" value="TPR-like_helical_dom_sf"/>
</dbReference>
<dbReference type="RefSeq" id="WP_231056675.1">
    <property type="nucleotide sequence ID" value="NZ_JAJNOC010000001.1"/>
</dbReference>
<dbReference type="EMBL" id="JAJNOC010000001">
    <property type="protein sequence ID" value="MCD2515365.1"/>
    <property type="molecule type" value="Genomic_DNA"/>
</dbReference>
<feature type="repeat" description="TPR" evidence="1">
    <location>
        <begin position="211"/>
        <end position="244"/>
    </location>
</feature>